<protein>
    <submittedName>
        <fullName evidence="2">Uncharacterized protein</fullName>
    </submittedName>
</protein>
<organism evidence="2 3">
    <name type="scientific">Streptomyces mirabilis</name>
    <dbReference type="NCBI Taxonomy" id="68239"/>
    <lineage>
        <taxon>Bacteria</taxon>
        <taxon>Bacillati</taxon>
        <taxon>Actinomycetota</taxon>
        <taxon>Actinomycetes</taxon>
        <taxon>Kitasatosporales</taxon>
        <taxon>Streptomycetaceae</taxon>
        <taxon>Streptomyces</taxon>
    </lineage>
</organism>
<dbReference type="Proteomes" id="UP000181942">
    <property type="component" value="Unassembled WGS sequence"/>
</dbReference>
<gene>
    <name evidence="2" type="ORF">SAMN02787118_12691</name>
</gene>
<feature type="compositionally biased region" description="Basic residues" evidence="1">
    <location>
        <begin position="76"/>
        <end position="85"/>
    </location>
</feature>
<proteinExistence type="predicted"/>
<dbReference type="AlphaFoldDB" id="A0A1I2U6U9"/>
<name>A0A1I2U6U9_9ACTN</name>
<evidence type="ECO:0000256" key="1">
    <source>
        <dbReference type="SAM" id="MobiDB-lite"/>
    </source>
</evidence>
<sequence>MPELKRLHAGHAPAVLAFELANRTYFAASISDRGNDFFDQFTDRYNAALAEQEEPDHAGREASTQADPVPPGPGRRLSRRHRPNHGRLTDSTNHVQRLSPTRLPAS</sequence>
<feature type="region of interest" description="Disordered" evidence="1">
    <location>
        <begin position="51"/>
        <end position="106"/>
    </location>
</feature>
<dbReference type="EMBL" id="FONR01000026">
    <property type="protein sequence ID" value="SFG70351.1"/>
    <property type="molecule type" value="Genomic_DNA"/>
</dbReference>
<evidence type="ECO:0000313" key="2">
    <source>
        <dbReference type="EMBL" id="SFG70351.1"/>
    </source>
</evidence>
<feature type="compositionally biased region" description="Polar residues" evidence="1">
    <location>
        <begin position="89"/>
        <end position="99"/>
    </location>
</feature>
<accession>A0A1I2U6U9</accession>
<reference evidence="2 3" key="1">
    <citation type="submission" date="2016-10" db="EMBL/GenBank/DDBJ databases">
        <authorList>
            <person name="de Groot N.N."/>
        </authorList>
    </citation>
    <scope>NUCLEOTIDE SEQUENCE [LARGE SCALE GENOMIC DNA]</scope>
    <source>
        <strain evidence="2 3">OK461</strain>
    </source>
</reference>
<evidence type="ECO:0000313" key="3">
    <source>
        <dbReference type="Proteomes" id="UP000181942"/>
    </source>
</evidence>